<protein>
    <submittedName>
        <fullName evidence="5">ATP-binding cassette domain-containing protein</fullName>
    </submittedName>
</protein>
<comment type="caution">
    <text evidence="5">The sequence shown here is derived from an EMBL/GenBank/DDBJ whole genome shotgun (WGS) entry which is preliminary data.</text>
</comment>
<dbReference type="InterPro" id="IPR003439">
    <property type="entry name" value="ABC_transporter-like_ATP-bd"/>
</dbReference>
<organism evidence="5 6">
    <name type="scientific">Gemmobacter denitrificans</name>
    <dbReference type="NCBI Taxonomy" id="3123040"/>
    <lineage>
        <taxon>Bacteria</taxon>
        <taxon>Pseudomonadati</taxon>
        <taxon>Pseudomonadota</taxon>
        <taxon>Alphaproteobacteria</taxon>
        <taxon>Rhodobacterales</taxon>
        <taxon>Paracoccaceae</taxon>
        <taxon>Gemmobacter</taxon>
    </lineage>
</organism>
<dbReference type="InterPro" id="IPR050093">
    <property type="entry name" value="ABC_SmlMolc_Importer"/>
</dbReference>
<name>A0ABU8BSR1_9RHOB</name>
<keyword evidence="3 5" id="KW-0067">ATP-binding</keyword>
<sequence>MTLEIDNLTLRFRDRPALFAPLTLRIAPGEVGTVMGPSGVGKSTLLDAIAGHLAHGFTLTGDVRLNGQSVLRLPPERRRIGLVFQDAVLFPHLSVGDNLAFGLTPDIRGRAARANAVEQALIRAGLAGLAPRDPATLSGGQRARVALMRALLAEPMALLMDEPFSKLDANLRSEMRSFAFAHIRERDIPALVVTHDPADAEVANGPKFLLSVA</sequence>
<dbReference type="SMART" id="SM00382">
    <property type="entry name" value="AAA"/>
    <property type="match status" value="1"/>
</dbReference>
<dbReference type="InterPro" id="IPR003593">
    <property type="entry name" value="AAA+_ATPase"/>
</dbReference>
<dbReference type="GO" id="GO:0005524">
    <property type="term" value="F:ATP binding"/>
    <property type="evidence" value="ECO:0007669"/>
    <property type="project" value="UniProtKB-KW"/>
</dbReference>
<evidence type="ECO:0000313" key="5">
    <source>
        <dbReference type="EMBL" id="MEH7827712.1"/>
    </source>
</evidence>
<dbReference type="EMBL" id="JBALHR010000003">
    <property type="protein sequence ID" value="MEH7827712.1"/>
    <property type="molecule type" value="Genomic_DNA"/>
</dbReference>
<dbReference type="InterPro" id="IPR027417">
    <property type="entry name" value="P-loop_NTPase"/>
</dbReference>
<keyword evidence="2" id="KW-0547">Nucleotide-binding</keyword>
<dbReference type="PROSITE" id="PS50893">
    <property type="entry name" value="ABC_TRANSPORTER_2"/>
    <property type="match status" value="1"/>
</dbReference>
<evidence type="ECO:0000256" key="1">
    <source>
        <dbReference type="ARBA" id="ARBA00022448"/>
    </source>
</evidence>
<dbReference type="Gene3D" id="3.40.50.300">
    <property type="entry name" value="P-loop containing nucleotide triphosphate hydrolases"/>
    <property type="match status" value="1"/>
</dbReference>
<dbReference type="Proteomes" id="UP001431963">
    <property type="component" value="Unassembled WGS sequence"/>
</dbReference>
<keyword evidence="1" id="KW-0813">Transport</keyword>
<keyword evidence="6" id="KW-1185">Reference proteome</keyword>
<evidence type="ECO:0000259" key="4">
    <source>
        <dbReference type="PROSITE" id="PS50893"/>
    </source>
</evidence>
<dbReference type="PANTHER" id="PTHR42781:SF4">
    <property type="entry name" value="SPERMIDINE_PUTRESCINE IMPORT ATP-BINDING PROTEIN POTA"/>
    <property type="match status" value="1"/>
</dbReference>
<proteinExistence type="predicted"/>
<dbReference type="SUPFAM" id="SSF52540">
    <property type="entry name" value="P-loop containing nucleoside triphosphate hydrolases"/>
    <property type="match status" value="1"/>
</dbReference>
<dbReference type="Pfam" id="PF00005">
    <property type="entry name" value="ABC_tran"/>
    <property type="match status" value="1"/>
</dbReference>
<dbReference type="RefSeq" id="WP_335420977.1">
    <property type="nucleotide sequence ID" value="NZ_JBALHR010000003.1"/>
</dbReference>
<feature type="domain" description="ABC transporter" evidence="4">
    <location>
        <begin position="3"/>
        <end position="213"/>
    </location>
</feature>
<evidence type="ECO:0000256" key="2">
    <source>
        <dbReference type="ARBA" id="ARBA00022741"/>
    </source>
</evidence>
<reference evidence="5" key="1">
    <citation type="submission" date="2024-02" db="EMBL/GenBank/DDBJ databases">
        <title>Genome sequences of strain Gemmobacter sp. JM10B15.</title>
        <authorList>
            <person name="Zhang M."/>
        </authorList>
    </citation>
    <scope>NUCLEOTIDE SEQUENCE</scope>
    <source>
        <strain evidence="5">JM10B15</strain>
    </source>
</reference>
<evidence type="ECO:0000313" key="6">
    <source>
        <dbReference type="Proteomes" id="UP001431963"/>
    </source>
</evidence>
<accession>A0ABU8BSR1</accession>
<evidence type="ECO:0000256" key="3">
    <source>
        <dbReference type="ARBA" id="ARBA00022840"/>
    </source>
</evidence>
<dbReference type="PANTHER" id="PTHR42781">
    <property type="entry name" value="SPERMIDINE/PUTRESCINE IMPORT ATP-BINDING PROTEIN POTA"/>
    <property type="match status" value="1"/>
</dbReference>
<gene>
    <name evidence="5" type="ORF">V6590_06105</name>
</gene>